<dbReference type="PROSITE" id="PS00094">
    <property type="entry name" value="C5_MTASE_1"/>
    <property type="match status" value="1"/>
</dbReference>
<keyword evidence="3 4" id="KW-0949">S-adenosyl-L-methionine</keyword>
<dbReference type="InterPro" id="IPR018117">
    <property type="entry name" value="C5_DNA_meth_AS"/>
</dbReference>
<dbReference type="PROSITE" id="PS51679">
    <property type="entry name" value="SAM_MT_C5"/>
    <property type="match status" value="1"/>
</dbReference>
<dbReference type="PANTHER" id="PTHR10629">
    <property type="entry name" value="CYTOSINE-SPECIFIC METHYLTRANSFERASE"/>
    <property type="match status" value="1"/>
</dbReference>
<dbReference type="GO" id="GO:0003886">
    <property type="term" value="F:DNA (cytosine-5-)-methyltransferase activity"/>
    <property type="evidence" value="ECO:0007669"/>
    <property type="project" value="UniProtKB-EC"/>
</dbReference>
<dbReference type="SUPFAM" id="SSF53335">
    <property type="entry name" value="S-adenosyl-L-methionine-dependent methyltransferases"/>
    <property type="match status" value="1"/>
</dbReference>
<protein>
    <recommendedName>
        <fullName evidence="6">Cytosine-specific methyltransferase</fullName>
        <ecNumber evidence="6">2.1.1.37</ecNumber>
    </recommendedName>
</protein>
<organism evidence="7 8">
    <name type="scientific">Discostella pseudostelligera</name>
    <dbReference type="NCBI Taxonomy" id="259834"/>
    <lineage>
        <taxon>Eukaryota</taxon>
        <taxon>Sar</taxon>
        <taxon>Stramenopiles</taxon>
        <taxon>Ochrophyta</taxon>
        <taxon>Bacillariophyta</taxon>
        <taxon>Coscinodiscophyceae</taxon>
        <taxon>Thalassiosirophycidae</taxon>
        <taxon>Stephanodiscales</taxon>
        <taxon>Stephanodiscaceae</taxon>
        <taxon>Discostella</taxon>
    </lineage>
</organism>
<dbReference type="InterPro" id="IPR050390">
    <property type="entry name" value="C5-Methyltransferase"/>
</dbReference>
<comment type="catalytic activity">
    <reaction evidence="6">
        <text>a 2'-deoxycytidine in DNA + S-adenosyl-L-methionine = a 5-methyl-2'-deoxycytidine in DNA + S-adenosyl-L-homocysteine + H(+)</text>
        <dbReference type="Rhea" id="RHEA:13681"/>
        <dbReference type="Rhea" id="RHEA-COMP:11369"/>
        <dbReference type="Rhea" id="RHEA-COMP:11370"/>
        <dbReference type="ChEBI" id="CHEBI:15378"/>
        <dbReference type="ChEBI" id="CHEBI:57856"/>
        <dbReference type="ChEBI" id="CHEBI:59789"/>
        <dbReference type="ChEBI" id="CHEBI:85452"/>
        <dbReference type="ChEBI" id="CHEBI:85454"/>
        <dbReference type="EC" id="2.1.1.37"/>
    </reaction>
</comment>
<comment type="caution">
    <text evidence="7">The sequence shown here is derived from an EMBL/GenBank/DDBJ whole genome shotgun (WGS) entry which is preliminary data.</text>
</comment>
<evidence type="ECO:0000256" key="1">
    <source>
        <dbReference type="ARBA" id="ARBA00022603"/>
    </source>
</evidence>
<dbReference type="Proteomes" id="UP001530293">
    <property type="component" value="Unassembled WGS sequence"/>
</dbReference>
<evidence type="ECO:0000256" key="5">
    <source>
        <dbReference type="RuleBase" id="RU000416"/>
    </source>
</evidence>
<keyword evidence="2 4" id="KW-0808">Transferase</keyword>
<dbReference type="Pfam" id="PF00145">
    <property type="entry name" value="DNA_methylase"/>
    <property type="match status" value="1"/>
</dbReference>
<dbReference type="PANTHER" id="PTHR10629:SF52">
    <property type="entry name" value="DNA (CYTOSINE-5)-METHYLTRANSFERASE 1"/>
    <property type="match status" value="1"/>
</dbReference>
<dbReference type="InterPro" id="IPR001525">
    <property type="entry name" value="C5_MeTfrase"/>
</dbReference>
<evidence type="ECO:0000256" key="6">
    <source>
        <dbReference type="RuleBase" id="RU000417"/>
    </source>
</evidence>
<sequence length="705" mass="78847">MLSSNCNCFQSYLDNLNSSVACCRSASLLLPTTAKYHGDGANDVLCKLRQWKWICESVLIRPWVATKPLGANIISSNVTDCLPTEDELLFLERKYVSSTTMLTSPSASLSSSSNPLSLRERVMQTHIDSKSVIVPLTDDGTAFILRVLFDVPMRQHSVGQGYSNSSPPENENIPLAVEDHAVRVTLLENWIRSNGILMVHNCDGNQVVSLSKELDSFPKPRSKTSSKPTTSSDGNNEQFTFVDLFAGIGGFRIGLEALGGICVGSCEIDAYARDTYRRNFHKPGEHNEGINEFYVNDIARLEIPPDFADVICGGFPCQSFSTMANFPSGKNAKSCRGRQGGLDTPNKGKLFLHLPRILRKSRPKIFIFENVKGLLNVDRGGHFQKIMQLLEESGYYVTHGIIDTSWVLPQRRERIYFIGIRLDLLRSVGSECQMNQMQLNNLELEWKKKFQIYGNDIITDDSMDKFDRLLVLRGCHPRPARNAHPLLPSCLGDILETSETVSSHHAHCFLTPLQWLKVCKQSYLQFHSDGTGQLLTEDDTCCQTLVSSYRQSYLMHSQFVVPRDSIYLAAVKERMLAEATKTKGRAEHNEATLMGEDKTIPRFFTPRECCRIQGFPEDFSLPFTIGDNEQRQLISQFYRQIGNAASPPCVAAVAEYAVSTFLIPKNNAQVGMSSCAVFNLILKASPSREKASAAIDRKLMCNRIT</sequence>
<feature type="active site" evidence="4">
    <location>
        <position position="317"/>
    </location>
</feature>
<keyword evidence="1 4" id="KW-0489">Methyltransferase</keyword>
<dbReference type="EMBL" id="JALLBG020000268">
    <property type="protein sequence ID" value="KAL3757310.1"/>
    <property type="molecule type" value="Genomic_DNA"/>
</dbReference>
<evidence type="ECO:0000256" key="2">
    <source>
        <dbReference type="ARBA" id="ARBA00022679"/>
    </source>
</evidence>
<dbReference type="NCBIfam" id="TIGR00675">
    <property type="entry name" value="dcm"/>
    <property type="match status" value="1"/>
</dbReference>
<gene>
    <name evidence="7" type="ORF">ACHAWU_008471</name>
</gene>
<dbReference type="GO" id="GO:0032259">
    <property type="term" value="P:methylation"/>
    <property type="evidence" value="ECO:0007669"/>
    <property type="project" value="UniProtKB-KW"/>
</dbReference>
<proteinExistence type="inferred from homology"/>
<dbReference type="EC" id="2.1.1.37" evidence="6"/>
<keyword evidence="8" id="KW-1185">Reference proteome</keyword>
<dbReference type="InterPro" id="IPR029063">
    <property type="entry name" value="SAM-dependent_MTases_sf"/>
</dbReference>
<evidence type="ECO:0000313" key="7">
    <source>
        <dbReference type="EMBL" id="KAL3757310.1"/>
    </source>
</evidence>
<comment type="similarity">
    <text evidence="4 5">Belongs to the class I-like SAM-binding methyltransferase superfamily. C5-methyltransferase family.</text>
</comment>
<reference evidence="7 8" key="1">
    <citation type="submission" date="2024-10" db="EMBL/GenBank/DDBJ databases">
        <title>Updated reference genomes for cyclostephanoid diatoms.</title>
        <authorList>
            <person name="Roberts W.R."/>
            <person name="Alverson A.J."/>
        </authorList>
    </citation>
    <scope>NUCLEOTIDE SEQUENCE [LARGE SCALE GENOMIC DNA]</scope>
    <source>
        <strain evidence="7 8">AJA232-27</strain>
    </source>
</reference>
<accession>A0ABD3LZV0</accession>
<evidence type="ECO:0000313" key="8">
    <source>
        <dbReference type="Proteomes" id="UP001530293"/>
    </source>
</evidence>
<dbReference type="PRINTS" id="PR00105">
    <property type="entry name" value="C5METTRFRASE"/>
</dbReference>
<dbReference type="AlphaFoldDB" id="A0ABD3LZV0"/>
<evidence type="ECO:0000256" key="3">
    <source>
        <dbReference type="ARBA" id="ARBA00022691"/>
    </source>
</evidence>
<dbReference type="Gene3D" id="3.90.120.10">
    <property type="entry name" value="DNA Methylase, subunit A, domain 2"/>
    <property type="match status" value="1"/>
</dbReference>
<evidence type="ECO:0000256" key="4">
    <source>
        <dbReference type="PROSITE-ProRule" id="PRU01016"/>
    </source>
</evidence>
<name>A0ABD3LZV0_9STRA</name>
<dbReference type="Gene3D" id="3.40.50.150">
    <property type="entry name" value="Vaccinia Virus protein VP39"/>
    <property type="match status" value="1"/>
</dbReference>